<organism evidence="2 3">
    <name type="scientific">Caenorhabditis japonica</name>
    <dbReference type="NCBI Taxonomy" id="281687"/>
    <lineage>
        <taxon>Eukaryota</taxon>
        <taxon>Metazoa</taxon>
        <taxon>Ecdysozoa</taxon>
        <taxon>Nematoda</taxon>
        <taxon>Chromadorea</taxon>
        <taxon>Rhabditida</taxon>
        <taxon>Rhabditina</taxon>
        <taxon>Rhabditomorpha</taxon>
        <taxon>Rhabditoidea</taxon>
        <taxon>Rhabditidae</taxon>
        <taxon>Peloderinae</taxon>
        <taxon>Caenorhabditis</taxon>
    </lineage>
</organism>
<evidence type="ECO:0000313" key="2">
    <source>
        <dbReference type="EnsemblMetazoa" id="CJA34519.1"/>
    </source>
</evidence>
<proteinExistence type="predicted"/>
<evidence type="ECO:0000313" key="3">
    <source>
        <dbReference type="Proteomes" id="UP000005237"/>
    </source>
</evidence>
<evidence type="ECO:0000256" key="1">
    <source>
        <dbReference type="SAM" id="MobiDB-lite"/>
    </source>
</evidence>
<reference evidence="3" key="1">
    <citation type="submission" date="2010-08" db="EMBL/GenBank/DDBJ databases">
        <authorList>
            <consortium name="Caenorhabditis japonica Sequencing Consortium"/>
            <person name="Wilson R.K."/>
        </authorList>
    </citation>
    <scope>NUCLEOTIDE SEQUENCE [LARGE SCALE GENOMIC DNA]</scope>
    <source>
        <strain evidence="3">DF5081</strain>
    </source>
</reference>
<feature type="region of interest" description="Disordered" evidence="1">
    <location>
        <begin position="130"/>
        <end position="178"/>
    </location>
</feature>
<feature type="compositionally biased region" description="Polar residues" evidence="1">
    <location>
        <begin position="15"/>
        <end position="27"/>
    </location>
</feature>
<feature type="region of interest" description="Disordered" evidence="1">
    <location>
        <begin position="1"/>
        <end position="27"/>
    </location>
</feature>
<accession>A0A8R1IMU4</accession>
<dbReference type="AlphaFoldDB" id="A0A8R1IMU4"/>
<feature type="compositionally biased region" description="Basic and acidic residues" evidence="1">
    <location>
        <begin position="1"/>
        <end position="14"/>
    </location>
</feature>
<name>A0A8R1IMU4_CAEJA</name>
<dbReference type="Proteomes" id="UP000005237">
    <property type="component" value="Unassembled WGS sequence"/>
</dbReference>
<sequence length="201" mass="22687">KQREGMPPNGEERQNNLPIDNVTSNPNDVQTTAAVIGMSVSESFSNQNANSNTNVDPNPNLNSTVLVPIEADEKPKTMDTFAPVKYNIGTIENCFMLIMVLRPDFGKQFSYSVRVSDRDMKEQLLQIEREKEMQSSWRNVPSREKKALSEERKPRTPTTPEDEPMREENDTASEAPGSSSDFVVKEKIRFILQIVNSATHI</sequence>
<keyword evidence="3" id="KW-1185">Reference proteome</keyword>
<reference evidence="2" key="2">
    <citation type="submission" date="2022-06" db="UniProtKB">
        <authorList>
            <consortium name="EnsemblMetazoa"/>
        </authorList>
    </citation>
    <scope>IDENTIFICATION</scope>
    <source>
        <strain evidence="2">DF5081</strain>
    </source>
</reference>
<feature type="compositionally biased region" description="Basic and acidic residues" evidence="1">
    <location>
        <begin position="141"/>
        <end position="154"/>
    </location>
</feature>
<dbReference type="EnsemblMetazoa" id="CJA34519.1">
    <property type="protein sequence ID" value="CJA34519.1"/>
    <property type="gene ID" value="WBGene00210366"/>
</dbReference>
<protein>
    <submittedName>
        <fullName evidence="2">Uncharacterized protein</fullName>
    </submittedName>
</protein>